<comment type="caution">
    <text evidence="2">The sequence shown here is derived from an EMBL/GenBank/DDBJ whole genome shotgun (WGS) entry which is preliminary data.</text>
</comment>
<feature type="signal peptide" evidence="1">
    <location>
        <begin position="1"/>
        <end position="23"/>
    </location>
</feature>
<feature type="chain" id="PRO_5047048204" evidence="1">
    <location>
        <begin position="24"/>
        <end position="329"/>
    </location>
</feature>
<organism evidence="2 3">
    <name type="scientific">Amycolatopsis ultiminotia</name>
    <dbReference type="NCBI Taxonomy" id="543629"/>
    <lineage>
        <taxon>Bacteria</taxon>
        <taxon>Bacillati</taxon>
        <taxon>Actinomycetota</taxon>
        <taxon>Actinomycetes</taxon>
        <taxon>Pseudonocardiales</taxon>
        <taxon>Pseudonocardiaceae</taxon>
        <taxon>Amycolatopsis</taxon>
    </lineage>
</organism>
<protein>
    <submittedName>
        <fullName evidence="2">DUF3558 domain-containing protein</fullName>
    </submittedName>
</protein>
<proteinExistence type="predicted"/>
<dbReference type="PROSITE" id="PS51257">
    <property type="entry name" value="PROKAR_LIPOPROTEIN"/>
    <property type="match status" value="1"/>
</dbReference>
<reference evidence="3" key="1">
    <citation type="journal article" date="2019" name="Int. J. Syst. Evol. Microbiol.">
        <title>The Global Catalogue of Microorganisms (GCM) 10K type strain sequencing project: providing services to taxonomists for standard genome sequencing and annotation.</title>
        <authorList>
            <consortium name="The Broad Institute Genomics Platform"/>
            <consortium name="The Broad Institute Genome Sequencing Center for Infectious Disease"/>
            <person name="Wu L."/>
            <person name="Ma J."/>
        </authorList>
    </citation>
    <scope>NUCLEOTIDE SEQUENCE [LARGE SCALE GENOMIC DNA]</scope>
    <source>
        <strain evidence="3">JCM 16898</strain>
    </source>
</reference>
<accession>A0ABP6XZ62</accession>
<sequence>MVHVHRRGRFPKLVLLIAAAALAAAGCGGPDLGKENFGRTTVPAAAGADSSAPITDPAVTPAALRDLQPCQFVGQSALAELGTTQEAPEPSAVRFDSCRAAVTDPGGKQITIEVDVGTTVPSAADRTTGQVSGLPQVEVPAGTGSCTVSVLTSRNPDLGVSFQIDYSGGDACPVGRTLAAAAAQTLHGSPQKYAPAKGTLVDADPCAVLDKGAVAAVVPGAEPEAAGLHSCRWGTSVYVEVLFLPGRPPSEGSGWLKADAGTPSQAFRKQGTAGGSNCQVHWPHRPWQDDRVETAQLEYQNAAGDAASDDPCGKAVGLARQLAGKLPKP</sequence>
<evidence type="ECO:0000256" key="1">
    <source>
        <dbReference type="SAM" id="SignalP"/>
    </source>
</evidence>
<gene>
    <name evidence="2" type="ORF">GCM10022222_68610</name>
</gene>
<dbReference type="EMBL" id="BAAAZN010000019">
    <property type="protein sequence ID" value="GAA3574434.1"/>
    <property type="molecule type" value="Genomic_DNA"/>
</dbReference>
<name>A0ABP6XZ62_9PSEU</name>
<keyword evidence="1" id="KW-0732">Signal</keyword>
<evidence type="ECO:0000313" key="3">
    <source>
        <dbReference type="Proteomes" id="UP001500689"/>
    </source>
</evidence>
<keyword evidence="3" id="KW-1185">Reference proteome</keyword>
<evidence type="ECO:0000313" key="2">
    <source>
        <dbReference type="EMBL" id="GAA3574434.1"/>
    </source>
</evidence>
<dbReference type="Proteomes" id="UP001500689">
    <property type="component" value="Unassembled WGS sequence"/>
</dbReference>
<dbReference type="RefSeq" id="WP_344867305.1">
    <property type="nucleotide sequence ID" value="NZ_BAAAZN010000019.1"/>
</dbReference>